<dbReference type="InterPro" id="IPR005084">
    <property type="entry name" value="CBM6"/>
</dbReference>
<dbReference type="AlphaFoldDB" id="A0A1K0FDU2"/>
<feature type="domain" description="CBM6" evidence="2">
    <location>
        <begin position="105"/>
        <end position="229"/>
    </location>
</feature>
<evidence type="ECO:0000313" key="3">
    <source>
        <dbReference type="EMBL" id="OJF11005.1"/>
    </source>
</evidence>
<dbReference type="Proteomes" id="UP000182486">
    <property type="component" value="Unassembled WGS sequence"/>
</dbReference>
<evidence type="ECO:0000256" key="1">
    <source>
        <dbReference type="SAM" id="MobiDB-lite"/>
    </source>
</evidence>
<dbReference type="GO" id="GO:0030246">
    <property type="term" value="F:carbohydrate binding"/>
    <property type="evidence" value="ECO:0007669"/>
    <property type="project" value="InterPro"/>
</dbReference>
<dbReference type="InterPro" id="IPR008979">
    <property type="entry name" value="Galactose-bd-like_sf"/>
</dbReference>
<proteinExistence type="predicted"/>
<keyword evidence="4" id="KW-1185">Reference proteome</keyword>
<name>A0A1K0FDU2_9ACTN</name>
<dbReference type="PROSITE" id="PS51175">
    <property type="entry name" value="CBM6"/>
    <property type="match status" value="1"/>
</dbReference>
<comment type="caution">
    <text evidence="3">The sequence shown here is derived from an EMBL/GenBank/DDBJ whole genome shotgun (WGS) entry which is preliminary data.</text>
</comment>
<protein>
    <recommendedName>
        <fullName evidence="2">CBM6 domain-containing protein</fullName>
    </recommendedName>
</protein>
<dbReference type="SUPFAM" id="SSF49785">
    <property type="entry name" value="Galactose-binding domain-like"/>
    <property type="match status" value="1"/>
</dbReference>
<dbReference type="EMBL" id="MEIA01000441">
    <property type="protein sequence ID" value="OJF11005.1"/>
    <property type="molecule type" value="Genomic_DNA"/>
</dbReference>
<accession>A0A1K0FDU2</accession>
<reference evidence="3 4" key="1">
    <citation type="submission" date="2016-09" db="EMBL/GenBank/DDBJ databases">
        <title>Couchioplanes caeruleus draft genome sequence.</title>
        <authorList>
            <person name="Sheehan J."/>
            <person name="Caffrey P."/>
        </authorList>
    </citation>
    <scope>NUCLEOTIDE SEQUENCE [LARGE SCALE GENOMIC DNA]</scope>
    <source>
        <strain evidence="3 4">DSM 43634</strain>
    </source>
</reference>
<evidence type="ECO:0000259" key="2">
    <source>
        <dbReference type="PROSITE" id="PS51175"/>
    </source>
</evidence>
<feature type="compositionally biased region" description="Low complexity" evidence="1">
    <location>
        <begin position="78"/>
        <end position="88"/>
    </location>
</feature>
<dbReference type="CDD" id="cd04081">
    <property type="entry name" value="CBM35_galactosidase-like"/>
    <property type="match status" value="1"/>
</dbReference>
<gene>
    <name evidence="3" type="ORF">BG844_28915</name>
</gene>
<organism evidence="3 4">
    <name type="scientific">Couchioplanes caeruleus subsp. caeruleus</name>
    <dbReference type="NCBI Taxonomy" id="56427"/>
    <lineage>
        <taxon>Bacteria</taxon>
        <taxon>Bacillati</taxon>
        <taxon>Actinomycetota</taxon>
        <taxon>Actinomycetes</taxon>
        <taxon>Micromonosporales</taxon>
        <taxon>Micromonosporaceae</taxon>
        <taxon>Couchioplanes</taxon>
    </lineage>
</organism>
<dbReference type="Gene3D" id="2.60.120.260">
    <property type="entry name" value="Galactose-binding domain-like"/>
    <property type="match status" value="1"/>
</dbReference>
<feature type="compositionally biased region" description="Pro residues" evidence="1">
    <location>
        <begin position="51"/>
        <end position="61"/>
    </location>
</feature>
<sequence>MTIIALAATGVLVASISRIGSPATSAQLPALPLPWSPTPVPASAAAVALPPGSPTRPPDPTPSRSLARPEGSVTSFVPAARPSASRSSPAPPAAAEPAPATPFRASYEAESQRNVLGGQTRPLPRDDASAGLVVRFVGNGPDNFLRFVGVTVPEPGTYNVRVQYISGEPRPAMVLINGRAVMSLVYPASPDWYTVAAVTLRLPLDAGPNTIEFRNDTAWAPDFDRIDLTR</sequence>
<evidence type="ECO:0000313" key="4">
    <source>
        <dbReference type="Proteomes" id="UP000182486"/>
    </source>
</evidence>
<feature type="region of interest" description="Disordered" evidence="1">
    <location>
        <begin position="44"/>
        <end position="100"/>
    </location>
</feature>